<dbReference type="Proteomes" id="UP000321110">
    <property type="component" value="Unassembled WGS sequence"/>
</dbReference>
<reference evidence="1 2" key="1">
    <citation type="submission" date="2018-09" db="EMBL/GenBank/DDBJ databases">
        <title>Metagenome Assembled Genomes from an Advanced Water Purification Facility.</title>
        <authorList>
            <person name="Stamps B.W."/>
            <person name="Spear J.R."/>
        </authorList>
    </citation>
    <scope>NUCLEOTIDE SEQUENCE [LARGE SCALE GENOMIC DNA]</scope>
    <source>
        <strain evidence="1">Bin_52_1</strain>
    </source>
</reference>
<protein>
    <submittedName>
        <fullName evidence="1">Terminase</fullName>
    </submittedName>
</protein>
<organism evidence="1 2">
    <name type="scientific">Aquipseudomonas alcaligenes</name>
    <name type="common">Pseudomonas alcaligenes</name>
    <dbReference type="NCBI Taxonomy" id="43263"/>
    <lineage>
        <taxon>Bacteria</taxon>
        <taxon>Pseudomonadati</taxon>
        <taxon>Pseudomonadota</taxon>
        <taxon>Gammaproteobacteria</taxon>
        <taxon>Pseudomonadales</taxon>
        <taxon>Pseudomonadaceae</taxon>
        <taxon>Aquipseudomonas</taxon>
    </lineage>
</organism>
<name>A0A5C7VR95_AQUAC</name>
<sequence>MSSVLERRLAKAEAAQSSVGDLRQQIHRARRSPPKPIHTATDLLALAERDDTVGRIARGWLRIGFVADSRPRGPISVIDPAAVLPAMAAYLYDKPLAFVLFAFDWDRDLSLQVVKLPEPWADAYESEFGPDAWACELLDHIGGEVSQRAFNRRDAVDAIRCAVSSGHGIGKSAATGWLINWIMATRPNARGVVTANTAPQLESKTWSELAKWTKRSLFGDWFSVTTGRGSMRMVAVGFEESWRCDAQTCREENSESFAGLHAADSTPFYLFDEASAIPAKIWEVAQGGMTDGEPMWFAFGNPTRLGTTFYDAFTTARHRWHTQVVDSRTVQITNKVQLQNWIDDFGIDSDFVKVRVRGVFPSASSLQFIAQDLVEDAMAREVVVEREEAVIVGVDVARFGGDRSCIFTRKGRDGRHFTPILLDKVDLMTLASVVADHINLLKRVHNNVIVAIDGGGVGGGVIDRLRQLGFSPIEVQFGSKANDPRRYANKRAEIWSLMREWLKGGALPKRDDLISDLVNVEYSYTTADAILLESKQSMKARGLPSPDIADAIALTFAVVAPLVRPGESVRPLQQGETYRPYAYLERSSMGGGFASLGDAERARRLYDHPGQQQAVYDPYSSKC</sequence>
<dbReference type="InterPro" id="IPR027417">
    <property type="entry name" value="P-loop_NTPase"/>
</dbReference>
<comment type="caution">
    <text evidence="1">The sequence shown here is derived from an EMBL/GenBank/DDBJ whole genome shotgun (WGS) entry which is preliminary data.</text>
</comment>
<dbReference type="EMBL" id="SSFO01000286">
    <property type="protein sequence ID" value="TXI28087.1"/>
    <property type="molecule type" value="Genomic_DNA"/>
</dbReference>
<evidence type="ECO:0000313" key="2">
    <source>
        <dbReference type="Proteomes" id="UP000321110"/>
    </source>
</evidence>
<dbReference type="Gene3D" id="3.30.420.240">
    <property type="match status" value="1"/>
</dbReference>
<proteinExistence type="predicted"/>
<dbReference type="AlphaFoldDB" id="A0A5C7VR95"/>
<dbReference type="Gene3D" id="3.40.50.300">
    <property type="entry name" value="P-loop containing nucleotide triphosphate hydrolases"/>
    <property type="match status" value="1"/>
</dbReference>
<evidence type="ECO:0000313" key="1">
    <source>
        <dbReference type="EMBL" id="TXI28087.1"/>
    </source>
</evidence>
<gene>
    <name evidence="1" type="ORF">E6Q69_17000</name>
</gene>
<accession>A0A5C7VR95</accession>